<comment type="caution">
    <text evidence="2">The sequence shown here is derived from an EMBL/GenBank/DDBJ whole genome shotgun (WGS) entry which is preliminary data.</text>
</comment>
<dbReference type="AlphaFoldDB" id="A0A9W9X7W7"/>
<evidence type="ECO:0000313" key="3">
    <source>
        <dbReference type="Proteomes" id="UP001147760"/>
    </source>
</evidence>
<dbReference type="PANTHER" id="PTHR24305:SF222">
    <property type="entry name" value="CYTOCHROME P450 MONOOXYGENASE STCS"/>
    <property type="match status" value="1"/>
</dbReference>
<dbReference type="PRINTS" id="PR00385">
    <property type="entry name" value="P450"/>
</dbReference>
<evidence type="ECO:0000256" key="1">
    <source>
        <dbReference type="PIRSR" id="PIRSR602401-1"/>
    </source>
</evidence>
<gene>
    <name evidence="2" type="ORF">N7530_000305</name>
</gene>
<dbReference type="InterPro" id="IPR002401">
    <property type="entry name" value="Cyt_P450_E_grp-I"/>
</dbReference>
<name>A0A9W9X7W7_9EURO</name>
<dbReference type="Proteomes" id="UP001147760">
    <property type="component" value="Unassembled WGS sequence"/>
</dbReference>
<keyword evidence="3" id="KW-1185">Reference proteome</keyword>
<dbReference type="InterPro" id="IPR050121">
    <property type="entry name" value="Cytochrome_P450_monoxygenase"/>
</dbReference>
<dbReference type="GO" id="GO:0020037">
    <property type="term" value="F:heme binding"/>
    <property type="evidence" value="ECO:0007669"/>
    <property type="project" value="InterPro"/>
</dbReference>
<proteinExistence type="predicted"/>
<keyword evidence="1" id="KW-0349">Heme</keyword>
<dbReference type="GO" id="GO:0004497">
    <property type="term" value="F:monooxygenase activity"/>
    <property type="evidence" value="ECO:0007669"/>
    <property type="project" value="InterPro"/>
</dbReference>
<dbReference type="GO" id="GO:0016705">
    <property type="term" value="F:oxidoreductase activity, acting on paired donors, with incorporation or reduction of molecular oxygen"/>
    <property type="evidence" value="ECO:0007669"/>
    <property type="project" value="InterPro"/>
</dbReference>
<dbReference type="SUPFAM" id="SSF48264">
    <property type="entry name" value="Cytochrome P450"/>
    <property type="match status" value="1"/>
</dbReference>
<feature type="binding site" description="axial binding residue" evidence="1">
    <location>
        <position position="457"/>
    </location>
    <ligand>
        <name>heme</name>
        <dbReference type="ChEBI" id="CHEBI:30413"/>
    </ligand>
    <ligandPart>
        <name>Fe</name>
        <dbReference type="ChEBI" id="CHEBI:18248"/>
    </ligandPart>
</feature>
<dbReference type="PRINTS" id="PR00463">
    <property type="entry name" value="EP450I"/>
</dbReference>
<reference evidence="2" key="2">
    <citation type="journal article" date="2023" name="IMA Fungus">
        <title>Comparative genomic study of the Penicillium genus elucidates a diverse pangenome and 15 lateral gene transfer events.</title>
        <authorList>
            <person name="Petersen C."/>
            <person name="Sorensen T."/>
            <person name="Nielsen M.R."/>
            <person name="Sondergaard T.E."/>
            <person name="Sorensen J.L."/>
            <person name="Fitzpatrick D.A."/>
            <person name="Frisvad J.C."/>
            <person name="Nielsen K.L."/>
        </authorList>
    </citation>
    <scope>NUCLEOTIDE SEQUENCE</scope>
    <source>
        <strain evidence="2">IBT 17660</strain>
    </source>
</reference>
<dbReference type="InterPro" id="IPR001128">
    <property type="entry name" value="Cyt_P450"/>
</dbReference>
<dbReference type="OrthoDB" id="10029320at2759"/>
<dbReference type="Pfam" id="PF00067">
    <property type="entry name" value="p450"/>
    <property type="match status" value="1"/>
</dbReference>
<dbReference type="EMBL" id="JAPWDO010000001">
    <property type="protein sequence ID" value="KAJ5486005.1"/>
    <property type="molecule type" value="Genomic_DNA"/>
</dbReference>
<dbReference type="GO" id="GO:0043386">
    <property type="term" value="P:mycotoxin biosynthetic process"/>
    <property type="evidence" value="ECO:0007669"/>
    <property type="project" value="UniProtKB-ARBA"/>
</dbReference>
<dbReference type="Gene3D" id="1.10.630.10">
    <property type="entry name" value="Cytochrome P450"/>
    <property type="match status" value="1"/>
</dbReference>
<organism evidence="2 3">
    <name type="scientific">Penicillium desertorum</name>
    <dbReference type="NCBI Taxonomy" id="1303715"/>
    <lineage>
        <taxon>Eukaryota</taxon>
        <taxon>Fungi</taxon>
        <taxon>Dikarya</taxon>
        <taxon>Ascomycota</taxon>
        <taxon>Pezizomycotina</taxon>
        <taxon>Eurotiomycetes</taxon>
        <taxon>Eurotiomycetidae</taxon>
        <taxon>Eurotiales</taxon>
        <taxon>Aspergillaceae</taxon>
        <taxon>Penicillium</taxon>
    </lineage>
</organism>
<sequence>MSLTLIVVIVPFLLSFLWNRVIYHRTKQYVDFPQIPPSRIWGHLSTLIHFMKTTKLNSHFDKAFKAVYDCLGSPPVFLLDLRPFSFPICVVCDHEIAEQISISSKLFQYSIPKSPFMRLVGDVTGPRSIILAEDKNWKRLRKLFNPGFSHSHVASLMPCILDKTELFLANLDHYARTGEDFSLDELCTNLTFDIMGAVTMDTDMDAQLGEQNQTQIVRLFRELRSTYNSNKGIWVLLPSYQRRRLARRVDFHIKQHIKAKFEEQQANPAKRSRSILSLSLADQNELTPEVLDETCDQLKTFLFAGHDTTSIMLQWAFYELSRNPRIFGLVRLELDEYFGPESTPIAIRDKILENRDHFLQNMLYTSAVIKETLRLYPPAATSRYSPPNTGFNVRLPSGQDLCLDGVVLYSCQTIIHQTSKVYGDRASEFIPERWLEGSETPIPPSAWRPFERGPRQCIGQDLANIEALVVIASAVRRYTWQKVGLGATKYDESGDPITKENGQYDVQSELYNSTDTGDNSAARGRNENACEDGGSLNHTMLVATLVEIYLIYARKKGCGVL</sequence>
<evidence type="ECO:0008006" key="4">
    <source>
        <dbReference type="Google" id="ProtNLM"/>
    </source>
</evidence>
<keyword evidence="1" id="KW-0408">Iron</keyword>
<dbReference type="CDD" id="cd11051">
    <property type="entry name" value="CYP59-like"/>
    <property type="match status" value="1"/>
</dbReference>
<evidence type="ECO:0000313" key="2">
    <source>
        <dbReference type="EMBL" id="KAJ5486005.1"/>
    </source>
</evidence>
<comment type="cofactor">
    <cofactor evidence="1">
        <name>heme</name>
        <dbReference type="ChEBI" id="CHEBI:30413"/>
    </cofactor>
</comment>
<dbReference type="GO" id="GO:0005506">
    <property type="term" value="F:iron ion binding"/>
    <property type="evidence" value="ECO:0007669"/>
    <property type="project" value="InterPro"/>
</dbReference>
<keyword evidence="1" id="KW-0479">Metal-binding</keyword>
<accession>A0A9W9X7W7</accession>
<dbReference type="PANTHER" id="PTHR24305">
    <property type="entry name" value="CYTOCHROME P450"/>
    <property type="match status" value="1"/>
</dbReference>
<dbReference type="InterPro" id="IPR036396">
    <property type="entry name" value="Cyt_P450_sf"/>
</dbReference>
<reference evidence="2" key="1">
    <citation type="submission" date="2022-12" db="EMBL/GenBank/DDBJ databases">
        <authorList>
            <person name="Petersen C."/>
        </authorList>
    </citation>
    <scope>NUCLEOTIDE SEQUENCE</scope>
    <source>
        <strain evidence="2">IBT 17660</strain>
    </source>
</reference>
<protein>
    <recommendedName>
        <fullName evidence="4">Cytochrome P450</fullName>
    </recommendedName>
</protein>